<dbReference type="Proteomes" id="UP000078542">
    <property type="component" value="Unassembled WGS sequence"/>
</dbReference>
<name>A0A151IEI9_9HYME</name>
<evidence type="ECO:0000313" key="1">
    <source>
        <dbReference type="EMBL" id="KYM99225.1"/>
    </source>
</evidence>
<dbReference type="EMBL" id="KQ977870">
    <property type="protein sequence ID" value="KYM99225.1"/>
    <property type="molecule type" value="Genomic_DNA"/>
</dbReference>
<accession>A0A151IEI9</accession>
<dbReference type="AlphaFoldDB" id="A0A151IEI9"/>
<gene>
    <name evidence="1" type="ORF">ALC62_10047</name>
</gene>
<sequence>MTCTTTAPPCLCSSSNKSCGKSSIAGGVQFIPKNSLPAARSGAKRERNRLTVESPITSATSPQLTLSSLRAFGVALKSS</sequence>
<protein>
    <submittedName>
        <fullName evidence="1">Uncharacterized protein</fullName>
    </submittedName>
</protein>
<proteinExistence type="predicted"/>
<organism evidence="1 2">
    <name type="scientific">Cyphomyrmex costatus</name>
    <dbReference type="NCBI Taxonomy" id="456900"/>
    <lineage>
        <taxon>Eukaryota</taxon>
        <taxon>Metazoa</taxon>
        <taxon>Ecdysozoa</taxon>
        <taxon>Arthropoda</taxon>
        <taxon>Hexapoda</taxon>
        <taxon>Insecta</taxon>
        <taxon>Pterygota</taxon>
        <taxon>Neoptera</taxon>
        <taxon>Endopterygota</taxon>
        <taxon>Hymenoptera</taxon>
        <taxon>Apocrita</taxon>
        <taxon>Aculeata</taxon>
        <taxon>Formicoidea</taxon>
        <taxon>Formicidae</taxon>
        <taxon>Myrmicinae</taxon>
        <taxon>Cyphomyrmex</taxon>
    </lineage>
</organism>
<evidence type="ECO:0000313" key="2">
    <source>
        <dbReference type="Proteomes" id="UP000078542"/>
    </source>
</evidence>
<reference evidence="1 2" key="1">
    <citation type="submission" date="2016-03" db="EMBL/GenBank/DDBJ databases">
        <title>Cyphomyrmex costatus WGS genome.</title>
        <authorList>
            <person name="Nygaard S."/>
            <person name="Hu H."/>
            <person name="Boomsma J."/>
            <person name="Zhang G."/>
        </authorList>
    </citation>
    <scope>NUCLEOTIDE SEQUENCE [LARGE SCALE GENOMIC DNA]</scope>
    <source>
        <strain evidence="1">MS0001</strain>
        <tissue evidence="1">Whole body</tissue>
    </source>
</reference>
<keyword evidence="2" id="KW-1185">Reference proteome</keyword>